<dbReference type="GO" id="GO:0004392">
    <property type="term" value="F:heme oxygenase (decyclizing) activity"/>
    <property type="evidence" value="ECO:0007669"/>
    <property type="project" value="InterPro"/>
</dbReference>
<evidence type="ECO:0008006" key="6">
    <source>
        <dbReference type="Google" id="ProtNLM"/>
    </source>
</evidence>
<dbReference type="EMBL" id="NAJO01000001">
    <property type="protein sequence ID" value="OQO14754.1"/>
    <property type="molecule type" value="Genomic_DNA"/>
</dbReference>
<dbReference type="InterPro" id="IPR016084">
    <property type="entry name" value="Haem_Oase-like_multi-hlx"/>
</dbReference>
<dbReference type="GO" id="GO:0046872">
    <property type="term" value="F:metal ion binding"/>
    <property type="evidence" value="ECO:0007669"/>
    <property type="project" value="UniProtKB-KW"/>
</dbReference>
<dbReference type="SUPFAM" id="SSF48613">
    <property type="entry name" value="Heme oxygenase-like"/>
    <property type="match status" value="1"/>
</dbReference>
<gene>
    <name evidence="4" type="ORF">B0A48_00136</name>
</gene>
<keyword evidence="2" id="KW-0479">Metal-binding</keyword>
<comment type="caution">
    <text evidence="4">The sequence shown here is derived from an EMBL/GenBank/DDBJ whole genome shotgun (WGS) entry which is preliminary data.</text>
</comment>
<dbReference type="InterPro" id="IPR002051">
    <property type="entry name" value="Haem_Oase"/>
</dbReference>
<dbReference type="PANTHER" id="PTHR10720:SF0">
    <property type="entry name" value="HEME OXYGENASE"/>
    <property type="match status" value="1"/>
</dbReference>
<keyword evidence="5" id="KW-1185">Reference proteome</keyword>
<dbReference type="Gene3D" id="1.20.910.10">
    <property type="entry name" value="Heme oxygenase-like"/>
    <property type="match status" value="1"/>
</dbReference>
<organism evidence="4 5">
    <name type="scientific">Cryoendolithus antarcticus</name>
    <dbReference type="NCBI Taxonomy" id="1507870"/>
    <lineage>
        <taxon>Eukaryota</taxon>
        <taxon>Fungi</taxon>
        <taxon>Dikarya</taxon>
        <taxon>Ascomycota</taxon>
        <taxon>Pezizomycotina</taxon>
        <taxon>Dothideomycetes</taxon>
        <taxon>Dothideomycetidae</taxon>
        <taxon>Cladosporiales</taxon>
        <taxon>Cladosporiaceae</taxon>
        <taxon>Cryoendolithus</taxon>
    </lineage>
</organism>
<evidence type="ECO:0000256" key="1">
    <source>
        <dbReference type="ARBA" id="ARBA00022617"/>
    </source>
</evidence>
<name>A0A1V8TTX7_9PEZI</name>
<sequence>MGDIREPAPKPSISTEINTSTRVIHAELNKLITARIPLALPQCAKDTSLYALGLSVFARIYIDIEEALDELAQEHPLERRDHSRAVVRWLMTLRTHGLARKSRLQNDLRSLGAKVPPARTQVALGAISDNIDNCLRHKPHVLIAYMWVMYMAIFSGGRHLRKELSRAGPGFWPSPKSFASMGSFSDLSRPGYTFLSFDGKSDGEDIKADFKTRLTEGDALLSEDERREAVEAADELFRLCVDIVTALDEEVRERAEVKRNWLQGVGWLGAAIVGIYLALSLW</sequence>
<keyword evidence="1" id="KW-0349">Heme</keyword>
<dbReference type="InParanoid" id="A0A1V8TTX7"/>
<dbReference type="GO" id="GO:0006788">
    <property type="term" value="P:heme oxidation"/>
    <property type="evidence" value="ECO:0007669"/>
    <property type="project" value="InterPro"/>
</dbReference>
<evidence type="ECO:0000256" key="2">
    <source>
        <dbReference type="ARBA" id="ARBA00022723"/>
    </source>
</evidence>
<dbReference type="Pfam" id="PF01126">
    <property type="entry name" value="Heme_oxygenase"/>
    <property type="match status" value="1"/>
</dbReference>
<proteinExistence type="predicted"/>
<dbReference type="OrthoDB" id="652091at2759"/>
<keyword evidence="3" id="KW-0408">Iron</keyword>
<evidence type="ECO:0000313" key="5">
    <source>
        <dbReference type="Proteomes" id="UP000192596"/>
    </source>
</evidence>
<evidence type="ECO:0000313" key="4">
    <source>
        <dbReference type="EMBL" id="OQO14754.1"/>
    </source>
</evidence>
<dbReference type="FunCoup" id="A0A1V8TTX7">
    <property type="interactions" value="105"/>
</dbReference>
<dbReference type="CDD" id="cd19165">
    <property type="entry name" value="HemeO"/>
    <property type="match status" value="1"/>
</dbReference>
<evidence type="ECO:0000256" key="3">
    <source>
        <dbReference type="ARBA" id="ARBA00023004"/>
    </source>
</evidence>
<reference evidence="5" key="1">
    <citation type="submission" date="2017-03" db="EMBL/GenBank/DDBJ databases">
        <title>Genomes of endolithic fungi from Antarctica.</title>
        <authorList>
            <person name="Coleine C."/>
            <person name="Masonjones S."/>
            <person name="Stajich J.E."/>
        </authorList>
    </citation>
    <scope>NUCLEOTIDE SEQUENCE [LARGE SCALE GENOMIC DNA]</scope>
    <source>
        <strain evidence="5">CCFEE 5527</strain>
    </source>
</reference>
<dbReference type="InterPro" id="IPR016053">
    <property type="entry name" value="Haem_Oase-like"/>
</dbReference>
<dbReference type="STRING" id="1507870.A0A1V8TTX7"/>
<accession>A0A1V8TTX7</accession>
<protein>
    <recommendedName>
        <fullName evidence="6">Heme oxygenase-like protein</fullName>
    </recommendedName>
</protein>
<dbReference type="PANTHER" id="PTHR10720">
    <property type="entry name" value="HEME OXYGENASE"/>
    <property type="match status" value="1"/>
</dbReference>
<dbReference type="Proteomes" id="UP000192596">
    <property type="component" value="Unassembled WGS sequence"/>
</dbReference>
<dbReference type="AlphaFoldDB" id="A0A1V8TTX7"/>